<organism evidence="2">
    <name type="scientific">Ostreococcus tauri</name>
    <name type="common">Marine green alga</name>
    <dbReference type="NCBI Taxonomy" id="70448"/>
    <lineage>
        <taxon>Eukaryota</taxon>
        <taxon>Viridiplantae</taxon>
        <taxon>Chlorophyta</taxon>
        <taxon>Mamiellophyceae</taxon>
        <taxon>Mamiellales</taxon>
        <taxon>Bathycoccaceae</taxon>
        <taxon>Ostreococcus</taxon>
    </lineage>
</organism>
<dbReference type="EMBL" id="KZ155784">
    <property type="protein sequence ID" value="OUS46140.1"/>
    <property type="molecule type" value="Genomic_DNA"/>
</dbReference>
<evidence type="ECO:0000313" key="2">
    <source>
        <dbReference type="EMBL" id="OUS46140.1"/>
    </source>
</evidence>
<gene>
    <name evidence="2" type="ORF">BE221DRAFT_192124</name>
</gene>
<feature type="domain" description="DSBA-like thioredoxin" evidence="1">
    <location>
        <begin position="26"/>
        <end position="166"/>
    </location>
</feature>
<dbReference type="Proteomes" id="UP000195557">
    <property type="component" value="Unassembled WGS sequence"/>
</dbReference>
<sequence length="178" mass="20040">MPSEVYEHGVNKLMWYEERFGADRVKTFEPRLRQAFARAGIEGEYSLDGNTGPTSRGHRLAYLAESKYGRETQDKFMEAIFTRYFLKGETPCDRDVLLAAATEAGLDREECEKVIADDDAFAAEVEEQKRRFAARVSGVPHFIISHGGRRLEFGGAQPPDVFAEAFVDLLGIDELVVE</sequence>
<evidence type="ECO:0000259" key="1">
    <source>
        <dbReference type="Pfam" id="PF01323"/>
    </source>
</evidence>
<reference evidence="2" key="1">
    <citation type="submission" date="2017-04" db="EMBL/GenBank/DDBJ databases">
        <title>Population genomics of picophytoplankton unveils novel chromosome hypervariability.</title>
        <authorList>
            <consortium name="DOE Joint Genome Institute"/>
            <person name="Blanc-Mathieu R."/>
            <person name="Krasovec M."/>
            <person name="Hebrard M."/>
            <person name="Yau S."/>
            <person name="Desgranges E."/>
            <person name="Martin J."/>
            <person name="Schackwitz W."/>
            <person name="Kuo A."/>
            <person name="Salin G."/>
            <person name="Donnadieu C."/>
            <person name="Desdevises Y."/>
            <person name="Sanchez-Ferandin S."/>
            <person name="Moreau H."/>
            <person name="Rivals E."/>
            <person name="Grigoriev I.V."/>
            <person name="Grimsley N."/>
            <person name="Eyre-Walker A."/>
            <person name="Piganeau G."/>
        </authorList>
    </citation>
    <scope>NUCLEOTIDE SEQUENCE [LARGE SCALE GENOMIC DNA]</scope>
    <source>
        <strain evidence="2">RCC 1115</strain>
    </source>
</reference>
<dbReference type="SUPFAM" id="SSF52833">
    <property type="entry name" value="Thioredoxin-like"/>
    <property type="match status" value="1"/>
</dbReference>
<proteinExistence type="predicted"/>
<dbReference type="Pfam" id="PF01323">
    <property type="entry name" value="DSBA"/>
    <property type="match status" value="1"/>
</dbReference>
<dbReference type="PANTHER" id="PTHR13887:SF41">
    <property type="entry name" value="THIOREDOXIN SUPERFAMILY PROTEIN"/>
    <property type="match status" value="1"/>
</dbReference>
<dbReference type="Gene3D" id="3.40.30.10">
    <property type="entry name" value="Glutaredoxin"/>
    <property type="match status" value="1"/>
</dbReference>
<protein>
    <submittedName>
        <fullName evidence="2">Thioredoxin-like protein</fullName>
    </submittedName>
</protein>
<dbReference type="InterPro" id="IPR001853">
    <property type="entry name" value="DSBA-like_thioredoxin_dom"/>
</dbReference>
<dbReference type="AlphaFoldDB" id="A0A1Y5I977"/>
<dbReference type="InterPro" id="IPR036249">
    <property type="entry name" value="Thioredoxin-like_sf"/>
</dbReference>
<accession>A0A1Y5I977</accession>
<name>A0A1Y5I977_OSTTA</name>
<dbReference type="GO" id="GO:0016491">
    <property type="term" value="F:oxidoreductase activity"/>
    <property type="evidence" value="ECO:0007669"/>
    <property type="project" value="InterPro"/>
</dbReference>
<dbReference type="PANTHER" id="PTHR13887">
    <property type="entry name" value="GLUTATHIONE S-TRANSFERASE KAPPA"/>
    <property type="match status" value="1"/>
</dbReference>